<dbReference type="Gramene" id="TraesCS1A02G413500.1">
    <property type="protein sequence ID" value="TraesCS1A02G413500.1.cds1"/>
    <property type="gene ID" value="TraesCS1A02G413500"/>
</dbReference>
<evidence type="ECO:0000256" key="1">
    <source>
        <dbReference type="SAM" id="MobiDB-lite"/>
    </source>
</evidence>
<evidence type="ECO:0000313" key="2">
    <source>
        <dbReference type="EnsemblPlants" id="TraesCS1A02G413500.1.cds1"/>
    </source>
</evidence>
<dbReference type="EnsemblPlants" id="TraesCS1A02G413500.1">
    <property type="protein sequence ID" value="TraesCS1A02G413500.1.cds1"/>
    <property type="gene ID" value="TraesCS1A02G413500"/>
</dbReference>
<feature type="compositionally biased region" description="Acidic residues" evidence="1">
    <location>
        <begin position="38"/>
        <end position="47"/>
    </location>
</feature>
<dbReference type="Gramene" id="TraesCS1A03G1010200.1">
    <property type="protein sequence ID" value="TraesCS1A03G1010200.1.CDS1"/>
    <property type="gene ID" value="TraesCS1A03G1010200"/>
</dbReference>
<keyword evidence="3" id="KW-1185">Reference proteome</keyword>
<reference evidence="2" key="1">
    <citation type="submission" date="2018-08" db="EMBL/GenBank/DDBJ databases">
        <authorList>
            <person name="Rossello M."/>
        </authorList>
    </citation>
    <scope>NUCLEOTIDE SEQUENCE [LARGE SCALE GENOMIC DNA]</scope>
    <source>
        <strain evidence="2">cv. Chinese Spring</strain>
    </source>
</reference>
<dbReference type="Gramene" id="TraesROB_scaffold_081779_01G000100.1">
    <property type="protein sequence ID" value="TraesROB_scaffold_081779_01G000100.1"/>
    <property type="gene ID" value="TraesROB_scaffold_081779_01G000100"/>
</dbReference>
<accession>A0A3B5Y6M7</accession>
<sequence length="156" mass="18239">MVKHKRKSVTMHSFFEKKARVDASVENNLGASPHLVDEQEPAVEEEIATSTPPEVQREGGNDDASVLIVERDPGLRCQIWDYPPNAQEQDRNAYMKHGAYQIEMDEYPLDDSVVHQRKFQYHWFKSFPWLEYSPLKDAVYCFPCFLFYKKPLGKRV</sequence>
<dbReference type="STRING" id="4565.A0A3B5Y6M7"/>
<evidence type="ECO:0008006" key="4">
    <source>
        <dbReference type="Google" id="ProtNLM"/>
    </source>
</evidence>
<dbReference type="Gramene" id="TraesRN1A0101087800.1">
    <property type="protein sequence ID" value="TraesRN1A0101087800.1"/>
    <property type="gene ID" value="TraesRN1A0101087800"/>
</dbReference>
<dbReference type="Gramene" id="TraesCAD_scaffold_087173_01G000100.1">
    <property type="protein sequence ID" value="TraesCAD_scaffold_087173_01G000100.1"/>
    <property type="gene ID" value="TraesCAD_scaffold_087173_01G000100"/>
</dbReference>
<proteinExistence type="predicted"/>
<dbReference type="Proteomes" id="UP000019116">
    <property type="component" value="Chromosome 1A"/>
</dbReference>
<dbReference type="Gramene" id="TraesCLE_scaffold_072577_01G000100.1">
    <property type="protein sequence ID" value="TraesCLE_scaffold_072577_01G000100.1"/>
    <property type="gene ID" value="TraesCLE_scaffold_072577_01G000100"/>
</dbReference>
<evidence type="ECO:0000313" key="3">
    <source>
        <dbReference type="Proteomes" id="UP000019116"/>
    </source>
</evidence>
<protein>
    <recommendedName>
        <fullName evidence="4">TTF-type domain-containing protein</fullName>
    </recommendedName>
</protein>
<dbReference type="AlphaFoldDB" id="A0A3B5Y6M7"/>
<organism evidence="2">
    <name type="scientific">Triticum aestivum</name>
    <name type="common">Wheat</name>
    <dbReference type="NCBI Taxonomy" id="4565"/>
    <lineage>
        <taxon>Eukaryota</taxon>
        <taxon>Viridiplantae</taxon>
        <taxon>Streptophyta</taxon>
        <taxon>Embryophyta</taxon>
        <taxon>Tracheophyta</taxon>
        <taxon>Spermatophyta</taxon>
        <taxon>Magnoliopsida</taxon>
        <taxon>Liliopsida</taxon>
        <taxon>Poales</taxon>
        <taxon>Poaceae</taxon>
        <taxon>BOP clade</taxon>
        <taxon>Pooideae</taxon>
        <taxon>Triticodae</taxon>
        <taxon>Triticeae</taxon>
        <taxon>Triticinae</taxon>
        <taxon>Triticum</taxon>
    </lineage>
</organism>
<name>A0A3B5Y6M7_WHEAT</name>
<feature type="region of interest" description="Disordered" evidence="1">
    <location>
        <begin position="32"/>
        <end position="61"/>
    </location>
</feature>
<reference evidence="2" key="2">
    <citation type="submission" date="2018-10" db="UniProtKB">
        <authorList>
            <consortium name="EnsemblPlants"/>
        </authorList>
    </citation>
    <scope>IDENTIFICATION</scope>
</reference>